<sequence length="143" mass="16726">MSSYEQDFYRWTQEQANLLRQGRLSAIDVDHLIEELETLGARERRELTYRLKVLLAHLLKWRYQPKGRSRSWRATIDEQRLSLDDLLDDNPSLRSTLDEQLAKAHRLGRLLAIKETDLDEDIFPGSCPFALADVLAKDRYPGE</sequence>
<dbReference type="Gene3D" id="1.20.1220.20">
    <property type="entry name" value="Uncharcterised protein PF01724"/>
    <property type="match status" value="1"/>
</dbReference>
<evidence type="ECO:0008006" key="3">
    <source>
        <dbReference type="Google" id="ProtNLM"/>
    </source>
</evidence>
<evidence type="ECO:0000313" key="1">
    <source>
        <dbReference type="EMBL" id="AGA89447.1"/>
    </source>
</evidence>
<dbReference type="PANTHER" id="PTHR34235">
    <property type="entry name" value="SLR1203 PROTEIN-RELATED"/>
    <property type="match status" value="1"/>
</dbReference>
<dbReference type="Proteomes" id="UP000010816">
    <property type="component" value="Chromosome"/>
</dbReference>
<dbReference type="InterPro" id="IPR002636">
    <property type="entry name" value="DUF29"/>
</dbReference>
<dbReference type="STRING" id="765912.Thimo_0601"/>
<dbReference type="HOGENOM" id="CLU_116670_0_1_6"/>
<dbReference type="PATRIC" id="fig|765912.4.peg.588"/>
<dbReference type="eggNOG" id="COG0639">
    <property type="taxonomic scope" value="Bacteria"/>
</dbReference>
<dbReference type="RefSeq" id="WP_015279594.1">
    <property type="nucleotide sequence ID" value="NC_019940.1"/>
</dbReference>
<name>L0GUF7_9GAMM</name>
<keyword evidence="2" id="KW-1185">Reference proteome</keyword>
<dbReference type="KEGG" id="tmb:Thimo_0601"/>
<accession>L0GUF7</accession>
<proteinExistence type="predicted"/>
<dbReference type="EMBL" id="CP003051">
    <property type="protein sequence ID" value="AGA89447.1"/>
    <property type="molecule type" value="Genomic_DNA"/>
</dbReference>
<dbReference type="AlphaFoldDB" id="L0GUF7"/>
<dbReference type="Pfam" id="PF01724">
    <property type="entry name" value="DUF29"/>
    <property type="match status" value="1"/>
</dbReference>
<reference evidence="1 2" key="1">
    <citation type="submission" date="2011-09" db="EMBL/GenBank/DDBJ databases">
        <title>Complete sequence of chromosome of Thioflavicoccus mobilis 8321.</title>
        <authorList>
            <consortium name="US DOE Joint Genome Institute"/>
            <person name="Lucas S."/>
            <person name="Han J."/>
            <person name="Lapidus A."/>
            <person name="Cheng J.-F."/>
            <person name="Goodwin L."/>
            <person name="Pitluck S."/>
            <person name="Peters L."/>
            <person name="Ovchinnikova G."/>
            <person name="Lu M."/>
            <person name="Detter J.C."/>
            <person name="Han C."/>
            <person name="Tapia R."/>
            <person name="Land M."/>
            <person name="Hauser L."/>
            <person name="Kyrpides N."/>
            <person name="Ivanova N."/>
            <person name="Pagani I."/>
            <person name="Vogl K."/>
            <person name="Liu Z."/>
            <person name="Imhoff J."/>
            <person name="Thiel V."/>
            <person name="Frigaard N.-U."/>
            <person name="Bryant D."/>
            <person name="Woyke T."/>
        </authorList>
    </citation>
    <scope>NUCLEOTIDE SEQUENCE [LARGE SCALE GENOMIC DNA]</scope>
    <source>
        <strain evidence="1 2">8321</strain>
    </source>
</reference>
<evidence type="ECO:0000313" key="2">
    <source>
        <dbReference type="Proteomes" id="UP000010816"/>
    </source>
</evidence>
<gene>
    <name evidence="1" type="ORF">Thimo_0601</name>
</gene>
<protein>
    <recommendedName>
        <fullName evidence="3">DUF29 domain-containing protein</fullName>
    </recommendedName>
</protein>
<organism evidence="1 2">
    <name type="scientific">Thioflavicoccus mobilis 8321</name>
    <dbReference type="NCBI Taxonomy" id="765912"/>
    <lineage>
        <taxon>Bacteria</taxon>
        <taxon>Pseudomonadati</taxon>
        <taxon>Pseudomonadota</taxon>
        <taxon>Gammaproteobacteria</taxon>
        <taxon>Chromatiales</taxon>
        <taxon>Chromatiaceae</taxon>
        <taxon>Thioflavicoccus</taxon>
    </lineage>
</organism>